<comment type="caution">
    <text evidence="2">The sequence shown here is derived from an EMBL/GenBank/DDBJ whole genome shotgun (WGS) entry which is preliminary data.</text>
</comment>
<evidence type="ECO:0000313" key="2">
    <source>
        <dbReference type="EMBL" id="GIX96714.1"/>
    </source>
</evidence>
<evidence type="ECO:0000256" key="1">
    <source>
        <dbReference type="SAM" id="MobiDB-lite"/>
    </source>
</evidence>
<sequence>MPPSLHQMARIKNRGHADAMHQRVSPRSKRQKSQTQLTHPPNLLFHPRTWSKQLDTLTLNSAIWKLEEDPYRMRRGASGVKKSRNFHEYLSDASHE</sequence>
<reference evidence="2 3" key="1">
    <citation type="submission" date="2021-06" db="EMBL/GenBank/DDBJ databases">
        <title>Caerostris extrusa draft genome.</title>
        <authorList>
            <person name="Kono N."/>
            <person name="Arakawa K."/>
        </authorList>
    </citation>
    <scope>NUCLEOTIDE SEQUENCE [LARGE SCALE GENOMIC DNA]</scope>
</reference>
<feature type="region of interest" description="Disordered" evidence="1">
    <location>
        <begin position="1"/>
        <end position="44"/>
    </location>
</feature>
<evidence type="ECO:0000313" key="3">
    <source>
        <dbReference type="Proteomes" id="UP001054945"/>
    </source>
</evidence>
<name>A0AAV4PHY4_CAEEX</name>
<accession>A0AAV4PHY4</accession>
<organism evidence="2 3">
    <name type="scientific">Caerostris extrusa</name>
    <name type="common">Bark spider</name>
    <name type="synonym">Caerostris bankana</name>
    <dbReference type="NCBI Taxonomy" id="172846"/>
    <lineage>
        <taxon>Eukaryota</taxon>
        <taxon>Metazoa</taxon>
        <taxon>Ecdysozoa</taxon>
        <taxon>Arthropoda</taxon>
        <taxon>Chelicerata</taxon>
        <taxon>Arachnida</taxon>
        <taxon>Araneae</taxon>
        <taxon>Araneomorphae</taxon>
        <taxon>Entelegynae</taxon>
        <taxon>Araneoidea</taxon>
        <taxon>Araneidae</taxon>
        <taxon>Caerostris</taxon>
    </lineage>
</organism>
<proteinExistence type="predicted"/>
<protein>
    <submittedName>
        <fullName evidence="2">Uncharacterized protein</fullName>
    </submittedName>
</protein>
<keyword evidence="3" id="KW-1185">Reference proteome</keyword>
<dbReference type="Proteomes" id="UP001054945">
    <property type="component" value="Unassembled WGS sequence"/>
</dbReference>
<dbReference type="EMBL" id="BPLR01004682">
    <property type="protein sequence ID" value="GIX96714.1"/>
    <property type="molecule type" value="Genomic_DNA"/>
</dbReference>
<dbReference type="AlphaFoldDB" id="A0AAV4PHY4"/>
<gene>
    <name evidence="2" type="ORF">CEXT_502941</name>
</gene>